<keyword evidence="2" id="KW-0805">Transcription regulation</keyword>
<evidence type="ECO:0000256" key="3">
    <source>
        <dbReference type="ARBA" id="ARBA00023163"/>
    </source>
</evidence>
<feature type="domain" description="HTH IS21-type" evidence="4">
    <location>
        <begin position="5"/>
        <end position="68"/>
    </location>
</feature>
<dbReference type="CDD" id="cd05466">
    <property type="entry name" value="PBP2_LTTR_substrate"/>
    <property type="match status" value="1"/>
</dbReference>
<evidence type="ECO:0000313" key="6">
    <source>
        <dbReference type="Proteomes" id="UP000831327"/>
    </source>
</evidence>
<proteinExistence type="inferred from homology"/>
<dbReference type="InterPro" id="IPR017894">
    <property type="entry name" value="HTH_IS21_transposase_type"/>
</dbReference>
<name>A0ABM7Y1P8_9PROT</name>
<dbReference type="RefSeq" id="WP_255751396.1">
    <property type="nucleotide sequence ID" value="NZ_AP025637.1"/>
</dbReference>
<evidence type="ECO:0000259" key="4">
    <source>
        <dbReference type="PROSITE" id="PS50531"/>
    </source>
</evidence>
<dbReference type="EMBL" id="AP025637">
    <property type="protein sequence ID" value="BDG71714.1"/>
    <property type="molecule type" value="Genomic_DNA"/>
</dbReference>
<dbReference type="PANTHER" id="PTHR30126:SF91">
    <property type="entry name" value="LYSR FAMILY TRANSCRIPTIONAL REGULATOR"/>
    <property type="match status" value="1"/>
</dbReference>
<dbReference type="Pfam" id="PF03466">
    <property type="entry name" value="LysR_substrate"/>
    <property type="match status" value="1"/>
</dbReference>
<evidence type="ECO:0000256" key="1">
    <source>
        <dbReference type="ARBA" id="ARBA00009437"/>
    </source>
</evidence>
<evidence type="ECO:0000256" key="2">
    <source>
        <dbReference type="ARBA" id="ARBA00023015"/>
    </source>
</evidence>
<dbReference type="Gene3D" id="1.10.10.60">
    <property type="entry name" value="Homeodomain-like"/>
    <property type="match status" value="1"/>
</dbReference>
<gene>
    <name evidence="5" type="ORF">Rmf_16430</name>
</gene>
<dbReference type="Proteomes" id="UP000831327">
    <property type="component" value="Chromosome"/>
</dbReference>
<evidence type="ECO:0000313" key="5">
    <source>
        <dbReference type="EMBL" id="BDG71714.1"/>
    </source>
</evidence>
<keyword evidence="3" id="KW-0804">Transcription</keyword>
<reference evidence="5 6" key="1">
    <citation type="journal article" date="2016" name="Microbes Environ.">
        <title>Phylogenetically diverse aerobic anoxygenic phototrophic bacteria isolated from epilithic biofilms in Tama river, Japan.</title>
        <authorList>
            <person name="Hirose S."/>
            <person name="Matsuura K."/>
            <person name="Haruta S."/>
        </authorList>
    </citation>
    <scope>NUCLEOTIDE SEQUENCE [LARGE SCALE GENOMIC DNA]</scope>
    <source>
        <strain evidence="5 6">S08</strain>
    </source>
</reference>
<comment type="similarity">
    <text evidence="1">Belongs to the LysR transcriptional regulatory family.</text>
</comment>
<keyword evidence="6" id="KW-1185">Reference proteome</keyword>
<sequence>MVTLEELVMLLDLARQGLTVSAIARRTGRDRMTIRTYIERGLEPPAYRRRQPTPSPLVPFAAFLREHPAIGISTRLGNTAGLLEALTACEIEVAVMALIDPVEGMACTKLADQRLVACMPRGVATRRISLERLAEGPLVLREPGSMTCLMLERALATKGLVARVQLEVGSRDAAREAIAAGIGVGVVHDGEQGEDGRIVAVPMHAPPIDRGAYAVKLPESLDLPAMGAFIRAGRGGS</sequence>
<dbReference type="PROSITE" id="PS50531">
    <property type="entry name" value="HTH_IS21"/>
    <property type="match status" value="1"/>
</dbReference>
<organism evidence="5 6">
    <name type="scientific">Roseomonas fluvialis</name>
    <dbReference type="NCBI Taxonomy" id="1750527"/>
    <lineage>
        <taxon>Bacteria</taxon>
        <taxon>Pseudomonadati</taxon>
        <taxon>Pseudomonadota</taxon>
        <taxon>Alphaproteobacteria</taxon>
        <taxon>Acetobacterales</taxon>
        <taxon>Roseomonadaceae</taxon>
        <taxon>Roseomonas</taxon>
    </lineage>
</organism>
<accession>A0ABM7Y1P8</accession>
<dbReference type="SUPFAM" id="SSF53850">
    <property type="entry name" value="Periplasmic binding protein-like II"/>
    <property type="match status" value="1"/>
</dbReference>
<dbReference type="InterPro" id="IPR005119">
    <property type="entry name" value="LysR_subst-bd"/>
</dbReference>
<dbReference type="Gene3D" id="3.40.190.290">
    <property type="match status" value="1"/>
</dbReference>
<dbReference type="PANTHER" id="PTHR30126">
    <property type="entry name" value="HTH-TYPE TRANSCRIPTIONAL REGULATOR"/>
    <property type="match status" value="1"/>
</dbReference>
<protein>
    <recommendedName>
        <fullName evidence="4">HTH IS21-type domain-containing protein</fullName>
    </recommendedName>
</protein>